<dbReference type="InterPro" id="IPR046454">
    <property type="entry name" value="GpA_endonuclease"/>
</dbReference>
<keyword evidence="5" id="KW-1185">Reference proteome</keyword>
<dbReference type="Proteomes" id="UP000254771">
    <property type="component" value="Unassembled WGS sequence"/>
</dbReference>
<accession>A0A370DPR9</accession>
<feature type="domain" description="Terminase large subunit GpA endonuclease" evidence="3">
    <location>
        <begin position="401"/>
        <end position="674"/>
    </location>
</feature>
<evidence type="ECO:0000313" key="4">
    <source>
        <dbReference type="EMBL" id="RDH86384.1"/>
    </source>
</evidence>
<dbReference type="HAMAP" id="MF_04144">
    <property type="entry name" value="TERL_LAMBDA"/>
    <property type="match status" value="1"/>
</dbReference>
<evidence type="ECO:0000259" key="2">
    <source>
        <dbReference type="Pfam" id="PF05876"/>
    </source>
</evidence>
<gene>
    <name evidence="4" type="ORF">DIZ78_09450</name>
</gene>
<evidence type="ECO:0008006" key="6">
    <source>
        <dbReference type="Google" id="ProtNLM"/>
    </source>
</evidence>
<dbReference type="InterPro" id="IPR046453">
    <property type="entry name" value="GpA_ATPase"/>
</dbReference>
<dbReference type="PANTHER" id="PTHR34413">
    <property type="entry name" value="PROPHAGE TAIL FIBER ASSEMBLY PROTEIN HOMOLOG TFAE-RELATED-RELATED"/>
    <property type="match status" value="1"/>
</dbReference>
<dbReference type="InterPro" id="IPR027417">
    <property type="entry name" value="P-loop_NTPase"/>
</dbReference>
<evidence type="ECO:0000259" key="3">
    <source>
        <dbReference type="Pfam" id="PF20454"/>
    </source>
</evidence>
<protein>
    <recommendedName>
        <fullName evidence="6">Terminase</fullName>
    </recommendedName>
</protein>
<dbReference type="GO" id="GO:0004519">
    <property type="term" value="F:endonuclease activity"/>
    <property type="evidence" value="ECO:0007669"/>
    <property type="project" value="InterPro"/>
</dbReference>
<evidence type="ECO:0000313" key="5">
    <source>
        <dbReference type="Proteomes" id="UP000254771"/>
    </source>
</evidence>
<organism evidence="4 5">
    <name type="scientific">endosymbiont of Escarpia spicata</name>
    <dbReference type="NCBI Taxonomy" id="2200908"/>
    <lineage>
        <taxon>Bacteria</taxon>
        <taxon>Pseudomonadati</taxon>
        <taxon>Pseudomonadota</taxon>
        <taxon>Gammaproteobacteria</taxon>
        <taxon>sulfur-oxidizing symbionts</taxon>
    </lineage>
</organism>
<dbReference type="GO" id="GO:0016887">
    <property type="term" value="F:ATP hydrolysis activity"/>
    <property type="evidence" value="ECO:0007669"/>
    <property type="project" value="InterPro"/>
</dbReference>
<dbReference type="InterPro" id="IPR008866">
    <property type="entry name" value="Phage_lambda_GpA-like"/>
</dbReference>
<dbReference type="PANTHER" id="PTHR34413:SF2">
    <property type="entry name" value="PROPHAGE TAIL FIBER ASSEMBLY PROTEIN HOMOLOG TFAE-RELATED"/>
    <property type="match status" value="1"/>
</dbReference>
<reference evidence="4 5" key="1">
    <citation type="journal article" date="2018" name="ISME J.">
        <title>Endosymbiont genomes yield clues of tubeworm success.</title>
        <authorList>
            <person name="Li Y."/>
            <person name="Liles M.R."/>
            <person name="Halanych K.M."/>
        </authorList>
    </citation>
    <scope>NUCLEOTIDE SEQUENCE [LARGE SCALE GENOMIC DNA]</scope>
    <source>
        <strain evidence="4">A1462</strain>
    </source>
</reference>
<comment type="caution">
    <text evidence="4">The sequence shown here is derived from an EMBL/GenBank/DDBJ whole genome shotgun (WGS) entry which is preliminary data.</text>
</comment>
<dbReference type="AlphaFoldDB" id="A0A370DPR9"/>
<feature type="region of interest" description="Disordered" evidence="1">
    <location>
        <begin position="673"/>
        <end position="707"/>
    </location>
</feature>
<sequence>MSTATLASLQAEREKLRATRAKEDFEEYQARTCTKDALTTAGIRSRKAMLDILDKLPGRLVEAIDGQHDETRVHYHMSDTVHDLLSQFGETVEKDTQALPLIGRRIKMGATPREIISVSKWADKYRWLKSGTNAPGKWDTNLTPYMREIMDNLSEHSPVRQITFIKSAGVGGTEALYNWIGYIMHHLQNKDLLLVVPTLDLRDRSFNPRLAKMIDETPALKELVNTSTRNRTNRENLLEYGARARIIKAGANSPDSLRADHLPYVICDEIDAFPWDVGGEGDPMTLIENRQRTYSRAKTYLVSTPAIEHTSRIDMMYRRSDRRRYHVACPHCGEYQPLEFKQLQWKKTLPTADVPEHEQLAQVEKVWYACKANGCVIEEGHKTAMLAAGRWIADRPDIKLHRGYHLNALYAPIGLGLGWKAIAQKWINSQNDTSEMKGFINTYLGEVWTEQGDSIDDYALIARLEVYPQDLIFETTTAGVDVQKDRLEATIVGWQADEEAWVMDHLIIPGETTQSHVWNELDQSLRDANVDLAAIDSGYNTSMAKEFVAKRAWTIAIKGMPGISRPLVDDERARRQRLRKRRRRSIPIEPIGVDQGKALIYARVKLQEPGPGYIHFPNTPAFDTEYFAQLAAEKLVTKVRGTRPYQEWVQTRSRNETLDCLNYALAARRMVTVKPKKTKRATGQQQPPKTTPHKPERGGFGNTDWNL</sequence>
<proteinExistence type="inferred from homology"/>
<dbReference type="Gene3D" id="3.40.50.300">
    <property type="entry name" value="P-loop containing nucleotide triphosphate hydrolases"/>
    <property type="match status" value="1"/>
</dbReference>
<name>A0A370DPR9_9GAMM</name>
<feature type="domain" description="Phage terminase large subunit GpA ATPase" evidence="2">
    <location>
        <begin position="134"/>
        <end position="391"/>
    </location>
</feature>
<dbReference type="EMBL" id="QFXE01000010">
    <property type="protein sequence ID" value="RDH86384.1"/>
    <property type="molecule type" value="Genomic_DNA"/>
</dbReference>
<dbReference type="InterPro" id="IPR051220">
    <property type="entry name" value="TFA_Chaperone"/>
</dbReference>
<dbReference type="Pfam" id="PF05876">
    <property type="entry name" value="GpA_ATPase"/>
    <property type="match status" value="1"/>
</dbReference>
<dbReference type="Pfam" id="PF20454">
    <property type="entry name" value="GpA_nuclease"/>
    <property type="match status" value="1"/>
</dbReference>
<evidence type="ECO:0000256" key="1">
    <source>
        <dbReference type="SAM" id="MobiDB-lite"/>
    </source>
</evidence>
<dbReference type="GO" id="GO:0005524">
    <property type="term" value="F:ATP binding"/>
    <property type="evidence" value="ECO:0007669"/>
    <property type="project" value="InterPro"/>
</dbReference>